<protein>
    <submittedName>
        <fullName evidence="2">Uncharacterized protein</fullName>
    </submittedName>
</protein>
<gene>
    <name evidence="2" type="ORF">IEG06_02165</name>
</gene>
<sequence length="331" mass="39567">MKIFLKKLAFFFIPIILYVIIVLSLDIFKIFKDYDTYYNQDITTLNRTYVSTKIFLKNKDSVNYDSFIFGSSRSQAFKTPIWKHYLPEKSVPFHYDAHSEDLYGIYKKLEFLDHLNSPINHALIIIDREVLAGTKKRLNHLYINPLEFNDVSKYQFYSSYILANLNPRFMIAYTDFYFFKTYRNYMKNYVRMDKYPDTFTPIFNDSYYGLTKEIKEDSLVYYNKMKRQGVFYQRPKASALVLKVTNNEIELLNKIQSLFDKHHTNYKIVISPLYDQIPMEEEQLQLLYSIFGKKNIFDFSGKNNLTEPISNYFESSHYKPNVAKIILDSIY</sequence>
<evidence type="ECO:0000256" key="1">
    <source>
        <dbReference type="SAM" id="Phobius"/>
    </source>
</evidence>
<organism evidence="2 3">
    <name type="scientific">Olleya marilimosa</name>
    <dbReference type="NCBI Taxonomy" id="272164"/>
    <lineage>
        <taxon>Bacteria</taxon>
        <taxon>Pseudomonadati</taxon>
        <taxon>Bacteroidota</taxon>
        <taxon>Flavobacteriia</taxon>
        <taxon>Flavobacteriales</taxon>
        <taxon>Flavobacteriaceae</taxon>
    </lineage>
</organism>
<accession>A0ABR8LT04</accession>
<proteinExistence type="predicted"/>
<reference evidence="2 3" key="1">
    <citation type="submission" date="2020-09" db="EMBL/GenBank/DDBJ databases">
        <title>Bacillus nautilus sp. nov., Chryseoglobus crepusculi sp. nov, and Psychrobacter noctis sp. nov., isolated from deep-sea sponges from the equatorial Atlantic.</title>
        <authorList>
            <person name="Stennett H.L."/>
            <person name="Williams S.E."/>
        </authorList>
    </citation>
    <scope>NUCLEOTIDE SEQUENCE [LARGE SCALE GENOMIC DNA]</scope>
    <source>
        <strain evidence="2 3">28M-24</strain>
    </source>
</reference>
<keyword evidence="3" id="KW-1185">Reference proteome</keyword>
<keyword evidence="1" id="KW-1133">Transmembrane helix</keyword>
<comment type="caution">
    <text evidence="2">The sequence shown here is derived from an EMBL/GenBank/DDBJ whole genome shotgun (WGS) entry which is preliminary data.</text>
</comment>
<dbReference type="RefSeq" id="WP_191100863.1">
    <property type="nucleotide sequence ID" value="NZ_JACXXH010000001.1"/>
</dbReference>
<evidence type="ECO:0000313" key="3">
    <source>
        <dbReference type="Proteomes" id="UP000627521"/>
    </source>
</evidence>
<keyword evidence="1" id="KW-0472">Membrane</keyword>
<keyword evidence="1" id="KW-0812">Transmembrane</keyword>
<dbReference type="EMBL" id="JACXXH010000001">
    <property type="protein sequence ID" value="MBD3862239.1"/>
    <property type="molecule type" value="Genomic_DNA"/>
</dbReference>
<feature type="transmembrane region" description="Helical" evidence="1">
    <location>
        <begin position="9"/>
        <end position="31"/>
    </location>
</feature>
<evidence type="ECO:0000313" key="2">
    <source>
        <dbReference type="EMBL" id="MBD3862239.1"/>
    </source>
</evidence>
<dbReference type="Proteomes" id="UP000627521">
    <property type="component" value="Unassembled WGS sequence"/>
</dbReference>
<name>A0ABR8LT04_9FLAO</name>